<organism evidence="1 2">
    <name type="scientific">Actinomadura rugatobispora</name>
    <dbReference type="NCBI Taxonomy" id="1994"/>
    <lineage>
        <taxon>Bacteria</taxon>
        <taxon>Bacillati</taxon>
        <taxon>Actinomycetota</taxon>
        <taxon>Actinomycetes</taxon>
        <taxon>Streptosporangiales</taxon>
        <taxon>Thermomonosporaceae</taxon>
        <taxon>Actinomadura</taxon>
    </lineage>
</organism>
<sequence length="100" mass="10725">MSDVTTNPDPLAPLAGFLAGQGLKTELTDKGLKVVNPKIAGCCSAHAADTITCRPRTDDGGRLWFFTSWGEPIAEPHHIADAALFIRANLARRELTGDPR</sequence>
<proteinExistence type="predicted"/>
<gene>
    <name evidence="1" type="ORF">ACFPZN_28240</name>
</gene>
<comment type="caution">
    <text evidence="1">The sequence shown here is derived from an EMBL/GenBank/DDBJ whole genome shotgun (WGS) entry which is preliminary data.</text>
</comment>
<accession>A0ABW1A1W4</accession>
<protein>
    <submittedName>
        <fullName evidence="1">Uncharacterized protein</fullName>
    </submittedName>
</protein>
<name>A0ABW1A1W4_9ACTN</name>
<dbReference type="EMBL" id="JBHSON010000043">
    <property type="protein sequence ID" value="MFC5749530.1"/>
    <property type="molecule type" value="Genomic_DNA"/>
</dbReference>
<evidence type="ECO:0000313" key="2">
    <source>
        <dbReference type="Proteomes" id="UP001596074"/>
    </source>
</evidence>
<dbReference type="RefSeq" id="WP_378285258.1">
    <property type="nucleotide sequence ID" value="NZ_JBHSON010000043.1"/>
</dbReference>
<evidence type="ECO:0000313" key="1">
    <source>
        <dbReference type="EMBL" id="MFC5749530.1"/>
    </source>
</evidence>
<keyword evidence="2" id="KW-1185">Reference proteome</keyword>
<dbReference type="Proteomes" id="UP001596074">
    <property type="component" value="Unassembled WGS sequence"/>
</dbReference>
<reference evidence="2" key="1">
    <citation type="journal article" date="2019" name="Int. J. Syst. Evol. Microbiol.">
        <title>The Global Catalogue of Microorganisms (GCM) 10K type strain sequencing project: providing services to taxonomists for standard genome sequencing and annotation.</title>
        <authorList>
            <consortium name="The Broad Institute Genomics Platform"/>
            <consortium name="The Broad Institute Genome Sequencing Center for Infectious Disease"/>
            <person name="Wu L."/>
            <person name="Ma J."/>
        </authorList>
    </citation>
    <scope>NUCLEOTIDE SEQUENCE [LARGE SCALE GENOMIC DNA]</scope>
    <source>
        <strain evidence="2">KCTC 42087</strain>
    </source>
</reference>